<evidence type="ECO:0000256" key="3">
    <source>
        <dbReference type="ARBA" id="ARBA00022833"/>
    </source>
</evidence>
<evidence type="ECO:0000259" key="5">
    <source>
        <dbReference type="PROSITE" id="PS50135"/>
    </source>
</evidence>
<dbReference type="PROSITE" id="PS50135">
    <property type="entry name" value="ZF_ZZ_2"/>
    <property type="match status" value="1"/>
</dbReference>
<proteinExistence type="predicted"/>
<dbReference type="GO" id="GO:0008270">
    <property type="term" value="F:zinc ion binding"/>
    <property type="evidence" value="ECO:0007669"/>
    <property type="project" value="UniProtKB-KW"/>
</dbReference>
<evidence type="ECO:0000313" key="6">
    <source>
        <dbReference type="EMBL" id="EQB57167.1"/>
    </source>
</evidence>
<dbReference type="STRING" id="1237896.T0KN53"/>
<dbReference type="Proteomes" id="UP000015530">
    <property type="component" value="Unassembled WGS sequence"/>
</dbReference>
<evidence type="ECO:0000256" key="2">
    <source>
        <dbReference type="ARBA" id="ARBA00022771"/>
    </source>
</evidence>
<reference evidence="7" key="1">
    <citation type="journal article" date="2013" name="Mol. Plant Microbe Interact.">
        <title>Global aspects of pacC regulation of pathogenicity genes in Colletotrichum gloeosporioides as revealed by transcriptome analysis.</title>
        <authorList>
            <person name="Alkan N."/>
            <person name="Meng X."/>
            <person name="Friedlander G."/>
            <person name="Reuveni E."/>
            <person name="Sukno S."/>
            <person name="Sherman A."/>
            <person name="Thon M."/>
            <person name="Fluhr R."/>
            <person name="Prusky D."/>
        </authorList>
    </citation>
    <scope>NUCLEOTIDE SEQUENCE [LARGE SCALE GENOMIC DNA]</scope>
    <source>
        <strain evidence="7">Cg-14</strain>
    </source>
</reference>
<name>T0KN53_COLGC</name>
<accession>T0KN53</accession>
<evidence type="ECO:0000256" key="1">
    <source>
        <dbReference type="ARBA" id="ARBA00022723"/>
    </source>
</evidence>
<dbReference type="InterPro" id="IPR000433">
    <property type="entry name" value="Znf_ZZ"/>
</dbReference>
<protein>
    <recommendedName>
        <fullName evidence="5">ZZ-type domain-containing protein</fullName>
    </recommendedName>
</protein>
<dbReference type="HOGENOM" id="CLU_969804_0_0_1"/>
<gene>
    <name evidence="6" type="ORF">CGLO_02742</name>
</gene>
<dbReference type="OrthoDB" id="2898509at2759"/>
<evidence type="ECO:0000313" key="7">
    <source>
        <dbReference type="Proteomes" id="UP000015530"/>
    </source>
</evidence>
<dbReference type="AlphaFoldDB" id="T0KN53"/>
<dbReference type="SUPFAM" id="SSF57850">
    <property type="entry name" value="RING/U-box"/>
    <property type="match status" value="1"/>
</dbReference>
<keyword evidence="2 4" id="KW-0863">Zinc-finger</keyword>
<organism evidence="6 7">
    <name type="scientific">Colletotrichum gloeosporioides (strain Cg-14)</name>
    <name type="common">Anthracnose fungus</name>
    <name type="synonym">Glomerella cingulata</name>
    <dbReference type="NCBI Taxonomy" id="1237896"/>
    <lineage>
        <taxon>Eukaryota</taxon>
        <taxon>Fungi</taxon>
        <taxon>Dikarya</taxon>
        <taxon>Ascomycota</taxon>
        <taxon>Pezizomycotina</taxon>
        <taxon>Sordariomycetes</taxon>
        <taxon>Hypocreomycetidae</taxon>
        <taxon>Glomerellales</taxon>
        <taxon>Glomerellaceae</taxon>
        <taxon>Colletotrichum</taxon>
        <taxon>Colletotrichum gloeosporioides species complex</taxon>
    </lineage>
</organism>
<sequence>MAIKDFFHLDEDKFAELVSKMSATELAKIEVSKTRQLFASSVAVGSCVAAAIPSHGASLLMVPYHIRRYDVAHRKHKIVQAELTKREIPLHDLQKRDVMIPVAAGLAGAFIGLEISGVSDVVAEGLKLHTPCAATTVDQMMHHSAETVHGALHGAAAQATETGHAIRDVVHDAVHPSYIPAGPHAPHVSCSDVPGWNRGIWLANLAEKKVPSSLADQLLNMGLAWILSHGVVPDYQKHCGRCHDGIPRGKYWHCNECKEAEVAYEICCACYDEHEKRHGHPMTRMEL</sequence>
<dbReference type="EMBL" id="AMYD01000562">
    <property type="protein sequence ID" value="EQB57167.1"/>
    <property type="molecule type" value="Genomic_DNA"/>
</dbReference>
<feature type="domain" description="ZZ-type" evidence="5">
    <location>
        <begin position="234"/>
        <end position="287"/>
    </location>
</feature>
<keyword evidence="1" id="KW-0479">Metal-binding</keyword>
<evidence type="ECO:0000256" key="4">
    <source>
        <dbReference type="PROSITE-ProRule" id="PRU00228"/>
    </source>
</evidence>
<comment type="caution">
    <text evidence="6">The sequence shown here is derived from an EMBL/GenBank/DDBJ whole genome shotgun (WGS) entry which is preliminary data.</text>
</comment>
<keyword evidence="3" id="KW-0862">Zinc</keyword>